<dbReference type="Proteomes" id="UP000694388">
    <property type="component" value="Unplaced"/>
</dbReference>
<accession>A0A8C4WY48</accession>
<keyword evidence="8" id="KW-1185">Reference proteome</keyword>
<dbReference type="SUPFAM" id="SSF57850">
    <property type="entry name" value="RING/U-box"/>
    <property type="match status" value="1"/>
</dbReference>
<keyword evidence="1" id="KW-0479">Metal-binding</keyword>
<dbReference type="PROSITE" id="PS51065">
    <property type="entry name" value="NHR"/>
    <property type="match status" value="1"/>
</dbReference>
<dbReference type="GO" id="GO:0008270">
    <property type="term" value="F:zinc ion binding"/>
    <property type="evidence" value="ECO:0007669"/>
    <property type="project" value="UniProtKB-KW"/>
</dbReference>
<dbReference type="Gene3D" id="2.60.120.920">
    <property type="match status" value="1"/>
</dbReference>
<dbReference type="InterPro" id="IPR043136">
    <property type="entry name" value="B30.2/SPRY_sf"/>
</dbReference>
<name>A0A8C4WY48_EPTBU</name>
<dbReference type="PANTHER" id="PTHR12429:SF6">
    <property type="entry name" value="PROTEIN NEURALIZED"/>
    <property type="match status" value="1"/>
</dbReference>
<sequence length="346" mass="38777">MTRSVELLDVKPMRRHSPSAANVISNTNADNFENKRIDIASPQETRLEPETAIRTTPIRIQQCLEVNNSGATISPLNFHRNTSPNVRLEAGGSVVKWNGGPGRTLIFMERTLQIEETVIFRFECQNACYTEPMVLGITTCDPITLSTAELGVEPEVLLDRPEYWVIHQFLYPKDTEGILQLKLSGDGRMQSRKTVPDVEGQTLFFADSSQLLWLFFCFQASSRNITSLGSYTLSPMPCQAVEQFPTAGCNNHLCSSSFSSECSSPMSPNSYMSFKSQESSPSNIQMQDCFFNECAICMDNPVDSATYSCGHMCVCAPCGRKLLHHPHPTCPICRQKIHDIIRIFRR</sequence>
<feature type="domain" description="RING-type" evidence="5">
    <location>
        <begin position="294"/>
        <end position="334"/>
    </location>
</feature>
<keyword evidence="2 4" id="KW-0863">Zinc-finger</keyword>
<evidence type="ECO:0000313" key="7">
    <source>
        <dbReference type="Ensembl" id="ENSEBUP00000019385.1"/>
    </source>
</evidence>
<dbReference type="SMART" id="SM00588">
    <property type="entry name" value="NEUZ"/>
    <property type="match status" value="1"/>
</dbReference>
<evidence type="ECO:0000256" key="2">
    <source>
        <dbReference type="ARBA" id="ARBA00022771"/>
    </source>
</evidence>
<evidence type="ECO:0000259" key="6">
    <source>
        <dbReference type="PROSITE" id="PS51065"/>
    </source>
</evidence>
<evidence type="ECO:0008006" key="9">
    <source>
        <dbReference type="Google" id="ProtNLM"/>
    </source>
</evidence>
<reference evidence="7" key="2">
    <citation type="submission" date="2025-09" db="UniProtKB">
        <authorList>
            <consortium name="Ensembl"/>
        </authorList>
    </citation>
    <scope>IDENTIFICATION</scope>
</reference>
<dbReference type="InterPro" id="IPR001841">
    <property type="entry name" value="Znf_RING"/>
</dbReference>
<dbReference type="AlphaFoldDB" id="A0A8C4WY48"/>
<dbReference type="PROSITE" id="PS50089">
    <property type="entry name" value="ZF_RING_2"/>
    <property type="match status" value="1"/>
</dbReference>
<proteinExistence type="predicted"/>
<evidence type="ECO:0000259" key="5">
    <source>
        <dbReference type="PROSITE" id="PS50089"/>
    </source>
</evidence>
<dbReference type="Ensembl" id="ENSEBUT00000019961.1">
    <property type="protein sequence ID" value="ENSEBUP00000019385.1"/>
    <property type="gene ID" value="ENSEBUG00000012061.1"/>
</dbReference>
<dbReference type="Pfam" id="PF07177">
    <property type="entry name" value="Neuralized"/>
    <property type="match status" value="1"/>
</dbReference>
<dbReference type="GeneTree" id="ENSGT00940000166233"/>
<evidence type="ECO:0000256" key="3">
    <source>
        <dbReference type="ARBA" id="ARBA00022833"/>
    </source>
</evidence>
<reference evidence="7" key="1">
    <citation type="submission" date="2025-08" db="UniProtKB">
        <authorList>
            <consortium name="Ensembl"/>
        </authorList>
    </citation>
    <scope>IDENTIFICATION</scope>
</reference>
<feature type="domain" description="NHR" evidence="6">
    <location>
        <begin position="75"/>
        <end position="230"/>
    </location>
</feature>
<evidence type="ECO:0000313" key="8">
    <source>
        <dbReference type="Proteomes" id="UP000694388"/>
    </source>
</evidence>
<keyword evidence="3" id="KW-0862">Zinc</keyword>
<evidence type="ECO:0000256" key="4">
    <source>
        <dbReference type="PROSITE-ProRule" id="PRU00175"/>
    </source>
</evidence>
<dbReference type="PANTHER" id="PTHR12429">
    <property type="entry name" value="NEURALIZED"/>
    <property type="match status" value="1"/>
</dbReference>
<dbReference type="Gene3D" id="3.30.40.10">
    <property type="entry name" value="Zinc/RING finger domain, C3HC4 (zinc finger)"/>
    <property type="match status" value="1"/>
</dbReference>
<evidence type="ECO:0000256" key="1">
    <source>
        <dbReference type="ARBA" id="ARBA00022723"/>
    </source>
</evidence>
<organism evidence="7 8">
    <name type="scientific">Eptatretus burgeri</name>
    <name type="common">Inshore hagfish</name>
    <dbReference type="NCBI Taxonomy" id="7764"/>
    <lineage>
        <taxon>Eukaryota</taxon>
        <taxon>Metazoa</taxon>
        <taxon>Chordata</taxon>
        <taxon>Craniata</taxon>
        <taxon>Vertebrata</taxon>
        <taxon>Cyclostomata</taxon>
        <taxon>Myxini</taxon>
        <taxon>Myxiniformes</taxon>
        <taxon>Myxinidae</taxon>
        <taxon>Eptatretinae</taxon>
        <taxon>Eptatretus</taxon>
    </lineage>
</organism>
<dbReference type="InterPro" id="IPR013083">
    <property type="entry name" value="Znf_RING/FYVE/PHD"/>
</dbReference>
<protein>
    <recommendedName>
        <fullName evidence="9">RING-type domain-containing protein</fullName>
    </recommendedName>
</protein>
<dbReference type="InterPro" id="IPR006573">
    <property type="entry name" value="NHR_dom"/>
</dbReference>
<dbReference type="InterPro" id="IPR037962">
    <property type="entry name" value="Neuralized"/>
</dbReference>
<dbReference type="GO" id="GO:0061630">
    <property type="term" value="F:ubiquitin protein ligase activity"/>
    <property type="evidence" value="ECO:0007669"/>
    <property type="project" value="TreeGrafter"/>
</dbReference>
<dbReference type="Pfam" id="PF13920">
    <property type="entry name" value="zf-C3HC4_3"/>
    <property type="match status" value="1"/>
</dbReference>